<organism evidence="3 4">
    <name type="scientific">Aspergillus sclerotioniger CBS 115572</name>
    <dbReference type="NCBI Taxonomy" id="1450535"/>
    <lineage>
        <taxon>Eukaryota</taxon>
        <taxon>Fungi</taxon>
        <taxon>Dikarya</taxon>
        <taxon>Ascomycota</taxon>
        <taxon>Pezizomycotina</taxon>
        <taxon>Eurotiomycetes</taxon>
        <taxon>Eurotiomycetidae</taxon>
        <taxon>Eurotiales</taxon>
        <taxon>Aspergillaceae</taxon>
        <taxon>Aspergillus</taxon>
        <taxon>Aspergillus subgen. Circumdati</taxon>
    </lineage>
</organism>
<evidence type="ECO:0000313" key="4">
    <source>
        <dbReference type="Proteomes" id="UP000246702"/>
    </source>
</evidence>
<feature type="domain" description="HNH nuclease" evidence="2">
    <location>
        <begin position="198"/>
        <end position="264"/>
    </location>
</feature>
<sequence length="486" mass="54794">MTSARQSKWGLKRIHFLLRNYNNWDCLGMLSMSLSDDQKIAFWRPAFGNPTTHTGSPLVFDPEYDVCFHHPGYQDPHNILLILPGLDHPDGGIYHRVALWACGILAANEFDGWFTEDREGHIRVTTPLDGILRKRDYYYHIPGDHSCPYPIVSSFGNWAFPHGSLPRGWKIDIPREAAHPTPRQSTLAEAVLSRDVRCRITNHIEGTECAHLIHRNQSIWFQRNMMTRYGRLPRPNCDPVDNPRSVILLRSDICSSFDSKRFAFIPKPEHAATSNTEPSAGGSLRYVTHVFNSPGPHELTALYHNVSLQPISGVAPEFLFARFAWTIFQHVHIFLQAGLSSWLAQFEAPTGSAEAGSEVTPTVKSWSAEQCRLMPLRNKPRSSSPRKRKPDDAFVEDDGPVPRGRKRERHGGAFISSLEPSSLGPDTPSDGPWNPAPLEEQSLDTDLSDVDAYDDDGSWGRYCERSRKPFDSDARLGDSNIESGWF</sequence>
<feature type="compositionally biased region" description="Acidic residues" evidence="1">
    <location>
        <begin position="441"/>
        <end position="455"/>
    </location>
</feature>
<dbReference type="GeneID" id="37119301"/>
<evidence type="ECO:0000313" key="3">
    <source>
        <dbReference type="EMBL" id="PWY89583.1"/>
    </source>
</evidence>
<protein>
    <recommendedName>
        <fullName evidence="2">HNH nuclease domain-containing protein</fullName>
    </recommendedName>
</protein>
<proteinExistence type="predicted"/>
<dbReference type="Pfam" id="PF13391">
    <property type="entry name" value="HNH_2"/>
    <property type="match status" value="1"/>
</dbReference>
<evidence type="ECO:0000256" key="1">
    <source>
        <dbReference type="SAM" id="MobiDB-lite"/>
    </source>
</evidence>
<dbReference type="RefSeq" id="XP_025468494.1">
    <property type="nucleotide sequence ID" value="XM_025617158.1"/>
</dbReference>
<reference evidence="3 4" key="1">
    <citation type="submission" date="2016-12" db="EMBL/GenBank/DDBJ databases">
        <title>The genomes of Aspergillus section Nigri reveals drivers in fungal speciation.</title>
        <authorList>
            <consortium name="DOE Joint Genome Institute"/>
            <person name="Vesth T.C."/>
            <person name="Nybo J."/>
            <person name="Theobald S."/>
            <person name="Brandl J."/>
            <person name="Frisvad J.C."/>
            <person name="Nielsen K.F."/>
            <person name="Lyhne E.K."/>
            <person name="Kogle M.E."/>
            <person name="Kuo A."/>
            <person name="Riley R."/>
            <person name="Clum A."/>
            <person name="Nolan M."/>
            <person name="Lipzen A."/>
            <person name="Salamov A."/>
            <person name="Henrissat B."/>
            <person name="Wiebenga A."/>
            <person name="De Vries R.P."/>
            <person name="Grigoriev I.V."/>
            <person name="Mortensen U.H."/>
            <person name="Andersen M.R."/>
            <person name="Baker S.E."/>
        </authorList>
    </citation>
    <scope>NUCLEOTIDE SEQUENCE [LARGE SCALE GENOMIC DNA]</scope>
    <source>
        <strain evidence="3 4">CBS 115572</strain>
    </source>
</reference>
<evidence type="ECO:0000259" key="2">
    <source>
        <dbReference type="Pfam" id="PF13391"/>
    </source>
</evidence>
<name>A0A317WT50_9EURO</name>
<dbReference type="Proteomes" id="UP000246702">
    <property type="component" value="Unassembled WGS sequence"/>
</dbReference>
<gene>
    <name evidence="3" type="ORF">BO94DRAFT_623571</name>
</gene>
<dbReference type="InterPro" id="IPR003615">
    <property type="entry name" value="HNH_nuc"/>
</dbReference>
<feature type="compositionally biased region" description="Basic residues" evidence="1">
    <location>
        <begin position="378"/>
        <end position="388"/>
    </location>
</feature>
<comment type="caution">
    <text evidence="3">The sequence shown here is derived from an EMBL/GenBank/DDBJ whole genome shotgun (WGS) entry which is preliminary data.</text>
</comment>
<keyword evidence="4" id="KW-1185">Reference proteome</keyword>
<dbReference type="OrthoDB" id="4507119at2759"/>
<dbReference type="STRING" id="1450535.A0A317WT50"/>
<dbReference type="EMBL" id="MSFK01000011">
    <property type="protein sequence ID" value="PWY89583.1"/>
    <property type="molecule type" value="Genomic_DNA"/>
</dbReference>
<feature type="region of interest" description="Disordered" evidence="1">
    <location>
        <begin position="370"/>
        <end position="455"/>
    </location>
</feature>
<accession>A0A317WT50</accession>
<dbReference type="AlphaFoldDB" id="A0A317WT50"/>